<dbReference type="EMBL" id="CAIIXF020000004">
    <property type="protein sequence ID" value="CAH1780908.1"/>
    <property type="molecule type" value="Genomic_DNA"/>
</dbReference>
<keyword evidence="4" id="KW-1185">Reference proteome</keyword>
<sequence length="364" mass="40868">MAESSYIETGTKNTDTTKELTDEEIEEIALDLADAIAECDFQSVQLIMAANREHIKPICSLLLPCDLSWGKDGEISVLHLAAMMNQLNFLNTIIHCGVPVDLPDSHGLTPLMYAVIKDTLNSARVLLDYNADVNKQDYNGYSSFHHSVQLAHIKMTEMLLLYGATVNTVQGEGWSPLMLAVRHRYERSDHIIIMKILFHQGALLDIQEKQQNYTALILAAQEGHLDIVKLLVRKGANVNLQTKSLHTALMLACWRGLKPIAEFLMARGANVDMQDNGGMTALMLALRDKHNDIANTLLQNRASVYIENKQKKLARHYTKSKVMKQTLEQAELDQARRVHVPASPCMGIPRRTPLAFRRLEFLAC</sequence>
<dbReference type="PROSITE" id="PS50297">
    <property type="entry name" value="ANK_REP_REGION"/>
    <property type="match status" value="3"/>
</dbReference>
<dbReference type="Pfam" id="PF00023">
    <property type="entry name" value="Ank"/>
    <property type="match status" value="1"/>
</dbReference>
<keyword evidence="2" id="KW-0040">ANK repeat</keyword>
<dbReference type="SMART" id="SM00248">
    <property type="entry name" value="ANK"/>
    <property type="match status" value="7"/>
</dbReference>
<protein>
    <submittedName>
        <fullName evidence="3">Uncharacterized protein</fullName>
    </submittedName>
</protein>
<dbReference type="AlphaFoldDB" id="A0A8J1Y2S4"/>
<dbReference type="OrthoDB" id="6279597at2759"/>
<dbReference type="SUPFAM" id="SSF48403">
    <property type="entry name" value="Ankyrin repeat"/>
    <property type="match status" value="1"/>
</dbReference>
<evidence type="ECO:0000256" key="2">
    <source>
        <dbReference type="ARBA" id="ARBA00023043"/>
    </source>
</evidence>
<dbReference type="Gene3D" id="1.25.40.20">
    <property type="entry name" value="Ankyrin repeat-containing domain"/>
    <property type="match status" value="1"/>
</dbReference>
<keyword evidence="1" id="KW-0677">Repeat</keyword>
<dbReference type="InterPro" id="IPR002110">
    <property type="entry name" value="Ankyrin_rpt"/>
</dbReference>
<dbReference type="Pfam" id="PF12796">
    <property type="entry name" value="Ank_2"/>
    <property type="match status" value="2"/>
</dbReference>
<proteinExistence type="predicted"/>
<evidence type="ECO:0000256" key="1">
    <source>
        <dbReference type="ARBA" id="ARBA00022737"/>
    </source>
</evidence>
<name>A0A8J1Y2S4_OWEFU</name>
<reference evidence="3" key="1">
    <citation type="submission" date="2022-03" db="EMBL/GenBank/DDBJ databases">
        <authorList>
            <person name="Martin C."/>
        </authorList>
    </citation>
    <scope>NUCLEOTIDE SEQUENCE</scope>
</reference>
<dbReference type="InterPro" id="IPR036770">
    <property type="entry name" value="Ankyrin_rpt-contain_sf"/>
</dbReference>
<dbReference type="Proteomes" id="UP000749559">
    <property type="component" value="Unassembled WGS sequence"/>
</dbReference>
<comment type="caution">
    <text evidence="3">The sequence shown here is derived from an EMBL/GenBank/DDBJ whole genome shotgun (WGS) entry which is preliminary data.</text>
</comment>
<organism evidence="3 4">
    <name type="scientific">Owenia fusiformis</name>
    <name type="common">Polychaete worm</name>
    <dbReference type="NCBI Taxonomy" id="6347"/>
    <lineage>
        <taxon>Eukaryota</taxon>
        <taxon>Metazoa</taxon>
        <taxon>Spiralia</taxon>
        <taxon>Lophotrochozoa</taxon>
        <taxon>Annelida</taxon>
        <taxon>Polychaeta</taxon>
        <taxon>Sedentaria</taxon>
        <taxon>Canalipalpata</taxon>
        <taxon>Sabellida</taxon>
        <taxon>Oweniida</taxon>
        <taxon>Oweniidae</taxon>
        <taxon>Owenia</taxon>
    </lineage>
</organism>
<dbReference type="PANTHER" id="PTHR24171">
    <property type="entry name" value="ANKYRIN REPEAT DOMAIN-CONTAINING PROTEIN 39-RELATED"/>
    <property type="match status" value="1"/>
</dbReference>
<gene>
    <name evidence="3" type="ORF">OFUS_LOCUS7543</name>
</gene>
<accession>A0A8J1Y2S4</accession>
<evidence type="ECO:0000313" key="4">
    <source>
        <dbReference type="Proteomes" id="UP000749559"/>
    </source>
</evidence>
<dbReference type="PROSITE" id="PS50088">
    <property type="entry name" value="ANK_REPEAT"/>
    <property type="match status" value="6"/>
</dbReference>
<evidence type="ECO:0000313" key="3">
    <source>
        <dbReference type="EMBL" id="CAH1780908.1"/>
    </source>
</evidence>